<proteinExistence type="predicted"/>
<dbReference type="AlphaFoldDB" id="A0A6G0WP06"/>
<feature type="domain" description="HNH nuclease" evidence="2">
    <location>
        <begin position="28"/>
        <end position="87"/>
    </location>
</feature>
<keyword evidence="4" id="KW-1185">Reference proteome</keyword>
<protein>
    <recommendedName>
        <fullName evidence="2">HNH nuclease domain-containing protein</fullName>
    </recommendedName>
</protein>
<name>A0A6G0WP06_9STRA</name>
<keyword evidence="1" id="KW-0472">Membrane</keyword>
<evidence type="ECO:0000256" key="1">
    <source>
        <dbReference type="SAM" id="Phobius"/>
    </source>
</evidence>
<evidence type="ECO:0000313" key="3">
    <source>
        <dbReference type="EMBL" id="KAF0729066.1"/>
    </source>
</evidence>
<keyword evidence="1" id="KW-0812">Transmembrane</keyword>
<reference evidence="3 4" key="1">
    <citation type="submission" date="2019-07" db="EMBL/GenBank/DDBJ databases">
        <title>Genomics analysis of Aphanomyces spp. identifies a new class of oomycete effector associated with host adaptation.</title>
        <authorList>
            <person name="Gaulin E."/>
        </authorList>
    </citation>
    <scope>NUCLEOTIDE SEQUENCE [LARGE SCALE GENOMIC DNA]</scope>
    <source>
        <strain evidence="3 4">ATCC 201684</strain>
    </source>
</reference>
<organism evidence="3 4">
    <name type="scientific">Aphanomyces euteiches</name>
    <dbReference type="NCBI Taxonomy" id="100861"/>
    <lineage>
        <taxon>Eukaryota</taxon>
        <taxon>Sar</taxon>
        <taxon>Stramenopiles</taxon>
        <taxon>Oomycota</taxon>
        <taxon>Saprolegniomycetes</taxon>
        <taxon>Saprolegniales</taxon>
        <taxon>Verrucalvaceae</taxon>
        <taxon>Aphanomyces</taxon>
    </lineage>
</organism>
<dbReference type="Pfam" id="PF13391">
    <property type="entry name" value="HNH_2"/>
    <property type="match status" value="1"/>
</dbReference>
<dbReference type="VEuPathDB" id="FungiDB:AeMF1_017714"/>
<feature type="transmembrane region" description="Helical" evidence="1">
    <location>
        <begin position="29"/>
        <end position="46"/>
    </location>
</feature>
<dbReference type="EMBL" id="VJMJ01000169">
    <property type="protein sequence ID" value="KAF0729066.1"/>
    <property type="molecule type" value="Genomic_DNA"/>
</dbReference>
<dbReference type="InterPro" id="IPR003615">
    <property type="entry name" value="HNH_nuc"/>
</dbReference>
<keyword evidence="1" id="KW-1133">Transmembrane helix</keyword>
<dbReference type="Proteomes" id="UP000481153">
    <property type="component" value="Unassembled WGS sequence"/>
</dbReference>
<gene>
    <name evidence="3" type="ORF">Ae201684_013203</name>
</gene>
<comment type="caution">
    <text evidence="3">The sequence shown here is derived from an EMBL/GenBank/DDBJ whole genome shotgun (WGS) entry which is preliminary data.</text>
</comment>
<accession>A0A6G0WP06</accession>
<evidence type="ECO:0000313" key="4">
    <source>
        <dbReference type="Proteomes" id="UP000481153"/>
    </source>
</evidence>
<sequence length="275" mass="32387">MSDRSPNFKANLCLYYDCHRRKKTWIRCILLDISFPASLVTAAHLFRRSNEYLAFPMMQISDIDDERNGLLLSKPLKVAFDHFQISFIYNHSNDCFYLKLFDQSIRNTRLVDAMRNAKQKQVLMNAVSRAKRPCKFDMKTTFGHLDGKALKFRSPGRPFKRCLNLQARLAYAKALKKQDIDPSYNFDDFWSEGFSLDKMTLFRQSIANSGFLLRMHCLFSCWTFDSALKKRKECVESKFKTSYRAREGDISMLITLIMVDCWMEERWASIRQYLA</sequence>
<evidence type="ECO:0000259" key="2">
    <source>
        <dbReference type="Pfam" id="PF13391"/>
    </source>
</evidence>